<gene>
    <name evidence="3" type="ORF">GEV02_26745</name>
</gene>
<reference evidence="3 4" key="1">
    <citation type="submission" date="2019-10" db="EMBL/GenBank/DDBJ databases">
        <title>Two novel species isolated from a subtropical stream in China.</title>
        <authorList>
            <person name="Lu H."/>
        </authorList>
    </citation>
    <scope>NUCLEOTIDE SEQUENCE [LARGE SCALE GENOMIC DNA]</scope>
    <source>
        <strain evidence="3 4">FT29W</strain>
    </source>
</reference>
<accession>A0A6A7N9G9</accession>
<sequence length="152" mass="16523">MKLKSVLLAAMAVSSAAAQVHAQEAVPQQLLKLVQAYTEAQRDFEPSKIDAIVTRDFYEVSPLGEVDPREKVLGFYLPANKREAPTMEVSESSVQMYGNTGTIVVKLSGTVAVPNAEKRSFALRVGYVAVNEGGKWKLASAQYTGIRPPKPQ</sequence>
<dbReference type="RefSeq" id="WP_152840945.1">
    <property type="nucleotide sequence ID" value="NZ_WHUG01000015.1"/>
</dbReference>
<dbReference type="AlphaFoldDB" id="A0A6A7N9G9"/>
<name>A0A6A7N9G9_9BURK</name>
<dbReference type="Proteomes" id="UP000440498">
    <property type="component" value="Unassembled WGS sequence"/>
</dbReference>
<keyword evidence="1" id="KW-0732">Signal</keyword>
<evidence type="ECO:0000256" key="1">
    <source>
        <dbReference type="SAM" id="SignalP"/>
    </source>
</evidence>
<feature type="domain" description="DUF4440" evidence="2">
    <location>
        <begin position="30"/>
        <end position="138"/>
    </location>
</feature>
<feature type="signal peptide" evidence="1">
    <location>
        <begin position="1"/>
        <end position="22"/>
    </location>
</feature>
<dbReference type="Gene3D" id="3.10.450.50">
    <property type="match status" value="1"/>
</dbReference>
<organism evidence="3 4">
    <name type="scientific">Rugamonas aquatica</name>
    <dbReference type="NCBI Taxonomy" id="2743357"/>
    <lineage>
        <taxon>Bacteria</taxon>
        <taxon>Pseudomonadati</taxon>
        <taxon>Pseudomonadota</taxon>
        <taxon>Betaproteobacteria</taxon>
        <taxon>Burkholderiales</taxon>
        <taxon>Oxalobacteraceae</taxon>
        <taxon>Telluria group</taxon>
        <taxon>Rugamonas</taxon>
    </lineage>
</organism>
<dbReference type="Pfam" id="PF14534">
    <property type="entry name" value="DUF4440"/>
    <property type="match status" value="1"/>
</dbReference>
<proteinExistence type="predicted"/>
<evidence type="ECO:0000259" key="2">
    <source>
        <dbReference type="Pfam" id="PF14534"/>
    </source>
</evidence>
<dbReference type="EMBL" id="WHUG01000015">
    <property type="protein sequence ID" value="MQA41750.1"/>
    <property type="molecule type" value="Genomic_DNA"/>
</dbReference>
<evidence type="ECO:0000313" key="3">
    <source>
        <dbReference type="EMBL" id="MQA41750.1"/>
    </source>
</evidence>
<dbReference type="SUPFAM" id="SSF54427">
    <property type="entry name" value="NTF2-like"/>
    <property type="match status" value="1"/>
</dbReference>
<dbReference type="InterPro" id="IPR027843">
    <property type="entry name" value="DUF4440"/>
</dbReference>
<feature type="chain" id="PRO_5025393635" evidence="1">
    <location>
        <begin position="23"/>
        <end position="152"/>
    </location>
</feature>
<comment type="caution">
    <text evidence="3">The sequence shown here is derived from an EMBL/GenBank/DDBJ whole genome shotgun (WGS) entry which is preliminary data.</text>
</comment>
<protein>
    <submittedName>
        <fullName evidence="3">DUF4440 domain-containing protein</fullName>
    </submittedName>
</protein>
<keyword evidence="4" id="KW-1185">Reference proteome</keyword>
<evidence type="ECO:0000313" key="4">
    <source>
        <dbReference type="Proteomes" id="UP000440498"/>
    </source>
</evidence>
<dbReference type="InterPro" id="IPR032710">
    <property type="entry name" value="NTF2-like_dom_sf"/>
</dbReference>